<evidence type="ECO:0000313" key="3">
    <source>
        <dbReference type="Proteomes" id="UP000291084"/>
    </source>
</evidence>
<reference evidence="2 3" key="1">
    <citation type="journal article" date="2015" name="Sci. Rep.">
        <title>The power of single molecule real-time sequencing technology in the de novo assembly of a eukaryotic genome.</title>
        <authorList>
            <person name="Sakai H."/>
            <person name="Naito K."/>
            <person name="Ogiso-Tanaka E."/>
            <person name="Takahashi Y."/>
            <person name="Iseki K."/>
            <person name="Muto C."/>
            <person name="Satou K."/>
            <person name="Teruya K."/>
            <person name="Shiroma A."/>
            <person name="Shimoji M."/>
            <person name="Hirano T."/>
            <person name="Itoh T."/>
            <person name="Kaga A."/>
            <person name="Tomooka N."/>
        </authorList>
    </citation>
    <scope>NUCLEOTIDE SEQUENCE [LARGE SCALE GENOMIC DNA]</scope>
    <source>
        <strain evidence="3">cv. Shumari</strain>
    </source>
</reference>
<accession>A0A0S3T3F3</accession>
<evidence type="ECO:0000256" key="1">
    <source>
        <dbReference type="SAM" id="MobiDB-lite"/>
    </source>
</evidence>
<keyword evidence="3" id="KW-1185">Reference proteome</keyword>
<feature type="compositionally biased region" description="Basic residues" evidence="1">
    <location>
        <begin position="217"/>
        <end position="227"/>
    </location>
</feature>
<organism evidence="2 3">
    <name type="scientific">Vigna angularis var. angularis</name>
    <dbReference type="NCBI Taxonomy" id="157739"/>
    <lineage>
        <taxon>Eukaryota</taxon>
        <taxon>Viridiplantae</taxon>
        <taxon>Streptophyta</taxon>
        <taxon>Embryophyta</taxon>
        <taxon>Tracheophyta</taxon>
        <taxon>Spermatophyta</taxon>
        <taxon>Magnoliopsida</taxon>
        <taxon>eudicotyledons</taxon>
        <taxon>Gunneridae</taxon>
        <taxon>Pentapetalae</taxon>
        <taxon>rosids</taxon>
        <taxon>fabids</taxon>
        <taxon>Fabales</taxon>
        <taxon>Fabaceae</taxon>
        <taxon>Papilionoideae</taxon>
        <taxon>50 kb inversion clade</taxon>
        <taxon>NPAAA clade</taxon>
        <taxon>indigoferoid/millettioid clade</taxon>
        <taxon>Phaseoleae</taxon>
        <taxon>Vigna</taxon>
    </lineage>
</organism>
<feature type="region of interest" description="Disordered" evidence="1">
    <location>
        <begin position="174"/>
        <end position="240"/>
    </location>
</feature>
<sequence>MTLIKDGFNKGRYTKKEKSQKERASLESSEDDHERASLTTPYREPMTLTPLTQTLGGFTLYSLNIETSGETNFLHQAHHRNPPFPQPSSSFTHFSSLYPLQPLFYSQATINRLDSQLGLDSPHPIINHHPYSPIVIAISTPTATTNTLPPSSSQSNLHSHPSYHTSLIIPLHSKTKTDKDKSTSSSTSPINHQKPQESNPIKAQQHRGRNRSSSWQRQHHPPSHTHYSHATMDSKIHSPD</sequence>
<dbReference type="EMBL" id="AP015043">
    <property type="protein sequence ID" value="BAT99601.1"/>
    <property type="molecule type" value="Genomic_DNA"/>
</dbReference>
<protein>
    <submittedName>
        <fullName evidence="2">Uncharacterized protein</fullName>
    </submittedName>
</protein>
<feature type="compositionally biased region" description="Polar residues" evidence="1">
    <location>
        <begin position="189"/>
        <end position="202"/>
    </location>
</feature>
<name>A0A0S3T3F3_PHAAN</name>
<dbReference type="AlphaFoldDB" id="A0A0S3T3F3"/>
<proteinExistence type="predicted"/>
<gene>
    <name evidence="2" type="primary">Vigan.10G106200</name>
    <name evidence="2" type="ORF">VIGAN_10106200</name>
</gene>
<feature type="region of interest" description="Disordered" evidence="1">
    <location>
        <begin position="1"/>
        <end position="42"/>
    </location>
</feature>
<feature type="compositionally biased region" description="Basic and acidic residues" evidence="1">
    <location>
        <begin position="14"/>
        <end position="25"/>
    </location>
</feature>
<dbReference type="Proteomes" id="UP000291084">
    <property type="component" value="Chromosome 10"/>
</dbReference>
<evidence type="ECO:0000313" key="2">
    <source>
        <dbReference type="EMBL" id="BAT99601.1"/>
    </source>
</evidence>